<dbReference type="OrthoDB" id="9775849at2"/>
<dbReference type="GO" id="GO:0005829">
    <property type="term" value="C:cytosol"/>
    <property type="evidence" value="ECO:0007669"/>
    <property type="project" value="TreeGrafter"/>
</dbReference>
<dbReference type="EMBL" id="ACSE01000027">
    <property type="protein sequence ID" value="EFD88093.1"/>
    <property type="molecule type" value="Genomic_DNA"/>
</dbReference>
<dbReference type="Pfam" id="PF00294">
    <property type="entry name" value="PfkB"/>
    <property type="match status" value="1"/>
</dbReference>
<evidence type="ECO:0000313" key="6">
    <source>
        <dbReference type="EMBL" id="EFD88093.1"/>
    </source>
</evidence>
<keyword evidence="2 4" id="KW-0808">Transferase</keyword>
<feature type="domain" description="Carbohydrate kinase PfkB" evidence="5">
    <location>
        <begin position="1"/>
        <end position="289"/>
    </location>
</feature>
<organism evidence="6 7">
    <name type="scientific">Oenococcus oeni AWRIB429</name>
    <dbReference type="NCBI Taxonomy" id="655225"/>
    <lineage>
        <taxon>Bacteria</taxon>
        <taxon>Bacillati</taxon>
        <taxon>Bacillota</taxon>
        <taxon>Bacilli</taxon>
        <taxon>Lactobacillales</taxon>
        <taxon>Lactobacillaceae</taxon>
        <taxon>Oenococcus</taxon>
    </lineage>
</organism>
<dbReference type="PROSITE" id="PS00584">
    <property type="entry name" value="PFKB_KINASES_2"/>
    <property type="match status" value="1"/>
</dbReference>
<reference evidence="6 7" key="1">
    <citation type="journal article" date="2010" name="Appl. Microbiol. Biotechnol.">
        <title>Genotypic diversity in Oenococcus oeni by high-density microarray comparative genome hybridization and whole genome sequencing.</title>
        <authorList>
            <person name="Borneman A.R."/>
            <person name="Bartowsky E.J."/>
            <person name="McCarthy J."/>
            <person name="Chambers P.J."/>
        </authorList>
    </citation>
    <scope>NUCLEOTIDE SEQUENCE [LARGE SCALE GENOMIC DNA]</scope>
    <source>
        <strain evidence="6 7">AWRIB429</strain>
    </source>
</reference>
<gene>
    <name evidence="6" type="ORF">AWRIB429_1488</name>
</gene>
<evidence type="ECO:0000256" key="1">
    <source>
        <dbReference type="ARBA" id="ARBA00010688"/>
    </source>
</evidence>
<evidence type="ECO:0000256" key="3">
    <source>
        <dbReference type="ARBA" id="ARBA00022777"/>
    </source>
</evidence>
<dbReference type="InterPro" id="IPR029056">
    <property type="entry name" value="Ribokinase-like"/>
</dbReference>
<dbReference type="Gene3D" id="3.40.1190.20">
    <property type="match status" value="1"/>
</dbReference>
<accession>D3LAV8</accession>
<dbReference type="PANTHER" id="PTHR10584:SF166">
    <property type="entry name" value="RIBOKINASE"/>
    <property type="match status" value="1"/>
</dbReference>
<dbReference type="InterPro" id="IPR002139">
    <property type="entry name" value="Ribo/fructo_kinase"/>
</dbReference>
<evidence type="ECO:0000259" key="5">
    <source>
        <dbReference type="Pfam" id="PF00294"/>
    </source>
</evidence>
<evidence type="ECO:0000256" key="2">
    <source>
        <dbReference type="ARBA" id="ARBA00022679"/>
    </source>
</evidence>
<name>D3LAV8_OENOE</name>
<sequence>MNKTLVIGAAFVDVIVDVPKLPKTGDDIPGKLKSYVVGGSAFNVFGTLKHEKINTDLFVPVGEGNYANQIKEKMRELKIPIKLPVRGNDNGWDISFIEPGGERSFLTIQGIEQDWKTEWFKTININEYKYFYLSGYEMENENAGKVILKELQKRIPESLLLFDASPRISSISKTIIQKIMKKNVIINCNKEEANYFMPKGHSLEEKARRIYAKTESPVIVTLGSNGSYYYDGNDHIIPSEKKDKIINTIGAGDTHCGGILAGLNKDMSFKDSVILANRLSGLVVEKESGSL</sequence>
<comment type="caution">
    <text evidence="6">The sequence shown here is derived from an EMBL/GenBank/DDBJ whole genome shotgun (WGS) entry which is preliminary data.</text>
</comment>
<comment type="similarity">
    <text evidence="1 4">Belongs to the carbohydrate kinase PfkB family.</text>
</comment>
<proteinExistence type="inferred from homology"/>
<dbReference type="GeneID" id="75066378"/>
<dbReference type="InterPro" id="IPR011611">
    <property type="entry name" value="PfkB_dom"/>
</dbReference>
<dbReference type="GO" id="GO:0016301">
    <property type="term" value="F:kinase activity"/>
    <property type="evidence" value="ECO:0007669"/>
    <property type="project" value="UniProtKB-KW"/>
</dbReference>
<keyword evidence="3 4" id="KW-0418">Kinase</keyword>
<dbReference type="PANTHER" id="PTHR10584">
    <property type="entry name" value="SUGAR KINASE"/>
    <property type="match status" value="1"/>
</dbReference>
<dbReference type="SUPFAM" id="SSF53613">
    <property type="entry name" value="Ribokinase-like"/>
    <property type="match status" value="1"/>
</dbReference>
<dbReference type="RefSeq" id="WP_002820848.1">
    <property type="nucleotide sequence ID" value="NZ_ACSE01000027.1"/>
</dbReference>
<evidence type="ECO:0000313" key="7">
    <source>
        <dbReference type="Proteomes" id="UP000003075"/>
    </source>
</evidence>
<dbReference type="CDD" id="cd01944">
    <property type="entry name" value="YegV_kinase_like"/>
    <property type="match status" value="1"/>
</dbReference>
<dbReference type="PRINTS" id="PR00990">
    <property type="entry name" value="RIBOKINASE"/>
</dbReference>
<dbReference type="Proteomes" id="UP000003075">
    <property type="component" value="Unassembled WGS sequence"/>
</dbReference>
<dbReference type="AlphaFoldDB" id="D3LAV8"/>
<dbReference type="InterPro" id="IPR002173">
    <property type="entry name" value="Carboh/pur_kinase_PfkB_CS"/>
</dbReference>
<dbReference type="GO" id="GO:0006796">
    <property type="term" value="P:phosphate-containing compound metabolic process"/>
    <property type="evidence" value="ECO:0007669"/>
    <property type="project" value="UniProtKB-ARBA"/>
</dbReference>
<evidence type="ECO:0000256" key="4">
    <source>
        <dbReference type="RuleBase" id="RU003704"/>
    </source>
</evidence>
<protein>
    <recommendedName>
        <fullName evidence="5">Carbohydrate kinase PfkB domain-containing protein</fullName>
    </recommendedName>
</protein>